<keyword evidence="1" id="KW-1185">Reference proteome</keyword>
<organism evidence="1 2">
    <name type="scientific">Spodoptera frugiperda</name>
    <name type="common">Fall armyworm</name>
    <dbReference type="NCBI Taxonomy" id="7108"/>
    <lineage>
        <taxon>Eukaryota</taxon>
        <taxon>Metazoa</taxon>
        <taxon>Ecdysozoa</taxon>
        <taxon>Arthropoda</taxon>
        <taxon>Hexapoda</taxon>
        <taxon>Insecta</taxon>
        <taxon>Pterygota</taxon>
        <taxon>Neoptera</taxon>
        <taxon>Endopterygota</taxon>
        <taxon>Lepidoptera</taxon>
        <taxon>Glossata</taxon>
        <taxon>Ditrysia</taxon>
        <taxon>Noctuoidea</taxon>
        <taxon>Noctuidae</taxon>
        <taxon>Amphipyrinae</taxon>
        <taxon>Spodoptera</taxon>
    </lineage>
</organism>
<dbReference type="Proteomes" id="UP000829999">
    <property type="component" value="Chromosome 27"/>
</dbReference>
<protein>
    <submittedName>
        <fullName evidence="2">Uncharacterized protein LOC118263835</fullName>
    </submittedName>
</protein>
<reference evidence="2" key="1">
    <citation type="submission" date="2025-08" db="UniProtKB">
        <authorList>
            <consortium name="RefSeq"/>
        </authorList>
    </citation>
    <scope>IDENTIFICATION</scope>
    <source>
        <tissue evidence="2">Whole larval tissue</tissue>
    </source>
</reference>
<dbReference type="Pfam" id="PF14895">
    <property type="entry name" value="PPPI_inhib"/>
    <property type="match status" value="1"/>
</dbReference>
<dbReference type="AlphaFoldDB" id="A0A9R0CWT1"/>
<dbReference type="InterPro" id="IPR026142">
    <property type="entry name" value="Pro_pase_1_reg_su_36"/>
</dbReference>
<name>A0A9R0CWT1_SPOFR</name>
<proteinExistence type="predicted"/>
<accession>A0A9R0CWT1</accession>
<dbReference type="OrthoDB" id="6724830at2759"/>
<sequence length="461" mass="53217">MSDDDDDFHIGLYENGHWAWDDGEDQMTYVSHIHAQVEEDPADFYYAPSNHMQFREDVDLIEQMRYRRYFQRKLLPGQPDIISLQDVKDLVIYTAPVNFLSIKLINMLHIPTGERFLRALILYCAYTLQVTDKMVLRNRELDTKVRTADSGILEDELRDNLSDLRVLVAKEYCVILTGADDMKPFHHMGPMKNKRSLLGKDAHSFEIFIRMCIQIVYLALGRRHLHQIEIETHRILKSEAFNANESKSRPRAAKVQTSQTEISQQPPFVQDVLYGNCSRRHRGVFTHSPLMNEMFCPARPVDYRMLGLGVTKYPQLTPRLEFLRLVVAGTDNDLVDNKIIVGIIGMQRDLFDIMLRFLPPVTTPDKSRSGVIGVRTISGRSITKSSTSGRSVCSKKSTQGGTYPEIVIPPKTNVELAAPEGFIEEPDVITPVNEVQRILWLRRFKSMMKLLKRRRRQLHFR</sequence>
<gene>
    <name evidence="2" type="primary">LOC118263835</name>
</gene>
<dbReference type="PANTHER" id="PTHR21055">
    <property type="entry name" value="PROTEIN PHOSPHATASE 1 REGULATORY SUBUNIT 36"/>
    <property type="match status" value="1"/>
</dbReference>
<dbReference type="PANTHER" id="PTHR21055:SF3">
    <property type="entry name" value="PROTEIN PHOSPHATASE 1 REGULATORY SUBUNIT 36"/>
    <property type="match status" value="1"/>
</dbReference>
<dbReference type="GO" id="GO:0019902">
    <property type="term" value="F:phosphatase binding"/>
    <property type="evidence" value="ECO:0007669"/>
    <property type="project" value="InterPro"/>
</dbReference>
<dbReference type="GeneID" id="118263835"/>
<evidence type="ECO:0000313" key="1">
    <source>
        <dbReference type="Proteomes" id="UP000829999"/>
    </source>
</evidence>
<dbReference type="RefSeq" id="XP_035431920.2">
    <property type="nucleotide sequence ID" value="XM_035576027.2"/>
</dbReference>
<evidence type="ECO:0000313" key="2">
    <source>
        <dbReference type="RefSeq" id="XP_035431920.2"/>
    </source>
</evidence>